<dbReference type="PANTHER" id="PTHR34223">
    <property type="entry name" value="OS11G0201299 PROTEIN"/>
    <property type="match status" value="1"/>
</dbReference>
<dbReference type="SUPFAM" id="SSF81383">
    <property type="entry name" value="F-box domain"/>
    <property type="match status" value="1"/>
</dbReference>
<evidence type="ECO:0000313" key="2">
    <source>
        <dbReference type="Proteomes" id="UP000189703"/>
    </source>
</evidence>
<sequence>MDMVKERQRSPPKRQNIKEKEGEGESDACRDRLSNLPDNLIHHILSFMDTIYAVRTSVLSRRWRHLWTSIPCLSFDVDIMHFATPDEPEIYEGEWDHFMDLVDEILIRRDGSDIRKFRFRDDDVDFLSKVNRLERALWYAVRHNVQELQLEINGDGFEFPPCIFSCESLRTLELNPRLQCMDFYNPMGFVGLKTMYLCCFNFEENTSGDPFSTCPVLENLVLEHCCFPPTEVFSISALQLTNLVILNPIKNRTCPSPKMMISAPRLTSFKYESCVTLNFNFQNLCSIDKVDINLCPFERSRPNIGEDFCVIPQELAGMLKGLRNAKDVVLSFLALQVLSTLSGLESEPSPFCNLKSLRLRHNHNDIITYLIKDSPSFETMVVDHPRLKLENTGEHGCC</sequence>
<dbReference type="KEGG" id="nnu:104605683"/>
<dbReference type="GeneID" id="104605683"/>
<dbReference type="CDD" id="cd22160">
    <property type="entry name" value="F-box_AtFBL13-like"/>
    <property type="match status" value="1"/>
</dbReference>
<dbReference type="SUPFAM" id="SSF52047">
    <property type="entry name" value="RNI-like"/>
    <property type="match status" value="1"/>
</dbReference>
<dbReference type="OMA" id="IRSCEVE"/>
<dbReference type="InterPro" id="IPR001810">
    <property type="entry name" value="F-box_dom"/>
</dbReference>
<gene>
    <name evidence="3" type="primary">LOC104605683</name>
</gene>
<dbReference type="InterPro" id="IPR032675">
    <property type="entry name" value="LRR_dom_sf"/>
</dbReference>
<organism evidence="2 3">
    <name type="scientific">Nelumbo nucifera</name>
    <name type="common">Sacred lotus</name>
    <dbReference type="NCBI Taxonomy" id="4432"/>
    <lineage>
        <taxon>Eukaryota</taxon>
        <taxon>Viridiplantae</taxon>
        <taxon>Streptophyta</taxon>
        <taxon>Embryophyta</taxon>
        <taxon>Tracheophyta</taxon>
        <taxon>Spermatophyta</taxon>
        <taxon>Magnoliopsida</taxon>
        <taxon>Proteales</taxon>
        <taxon>Nelumbonaceae</taxon>
        <taxon>Nelumbo</taxon>
    </lineage>
</organism>
<dbReference type="Pfam" id="PF00646">
    <property type="entry name" value="F-box"/>
    <property type="match status" value="1"/>
</dbReference>
<name>A0A1U8AZA7_NELNU</name>
<dbReference type="InterPro" id="IPR053781">
    <property type="entry name" value="F-box_AtFBL13-like"/>
</dbReference>
<dbReference type="Proteomes" id="UP000189703">
    <property type="component" value="Unplaced"/>
</dbReference>
<dbReference type="RefSeq" id="XP_010268835.1">
    <property type="nucleotide sequence ID" value="XM_010270533.2"/>
</dbReference>
<dbReference type="Gene3D" id="3.80.10.10">
    <property type="entry name" value="Ribonuclease Inhibitor"/>
    <property type="match status" value="1"/>
</dbReference>
<accession>A0A1U8AZA7</accession>
<dbReference type="Gene3D" id="1.20.1280.50">
    <property type="match status" value="1"/>
</dbReference>
<dbReference type="InterPro" id="IPR055411">
    <property type="entry name" value="LRR_FXL15/At3g58940/PEG3-like"/>
</dbReference>
<feature type="region of interest" description="Disordered" evidence="1">
    <location>
        <begin position="1"/>
        <end position="29"/>
    </location>
</feature>
<dbReference type="SMART" id="SM00256">
    <property type="entry name" value="FBOX"/>
    <property type="match status" value="1"/>
</dbReference>
<dbReference type="Pfam" id="PF24758">
    <property type="entry name" value="LRR_At5g56370"/>
    <property type="match status" value="1"/>
</dbReference>
<evidence type="ECO:0000256" key="1">
    <source>
        <dbReference type="SAM" id="MobiDB-lite"/>
    </source>
</evidence>
<proteinExistence type="predicted"/>
<dbReference type="OrthoDB" id="810154at2759"/>
<dbReference type="InterPro" id="IPR053197">
    <property type="entry name" value="F-box_SCFL_complex_component"/>
</dbReference>
<evidence type="ECO:0000313" key="3">
    <source>
        <dbReference type="RefSeq" id="XP_010268835.1"/>
    </source>
</evidence>
<dbReference type="PANTHER" id="PTHR34223:SF51">
    <property type="entry name" value="OS06G0556300 PROTEIN"/>
    <property type="match status" value="1"/>
</dbReference>
<reference evidence="3" key="1">
    <citation type="submission" date="2025-08" db="UniProtKB">
        <authorList>
            <consortium name="RefSeq"/>
        </authorList>
    </citation>
    <scope>IDENTIFICATION</scope>
</reference>
<dbReference type="eggNOG" id="ENOG502RYTW">
    <property type="taxonomic scope" value="Eukaryota"/>
</dbReference>
<dbReference type="AlphaFoldDB" id="A0A1U8AZA7"/>
<dbReference type="STRING" id="4432.A0A1U8AZA7"/>
<dbReference type="InterPro" id="IPR036047">
    <property type="entry name" value="F-box-like_dom_sf"/>
</dbReference>
<keyword evidence="2" id="KW-1185">Reference proteome</keyword>
<feature type="compositionally biased region" description="Basic and acidic residues" evidence="1">
    <location>
        <begin position="16"/>
        <end position="29"/>
    </location>
</feature>
<dbReference type="PROSITE" id="PS50181">
    <property type="entry name" value="FBOX"/>
    <property type="match status" value="1"/>
</dbReference>
<protein>
    <submittedName>
        <fullName evidence="3">F-box/LRR-repeat protein 25-like</fullName>
    </submittedName>
</protein>